<gene>
    <name evidence="1" type="ORF">CRE_13764</name>
</gene>
<dbReference type="AlphaFoldDB" id="E3NIN1"/>
<evidence type="ECO:0000313" key="2">
    <source>
        <dbReference type="Proteomes" id="UP000008281"/>
    </source>
</evidence>
<dbReference type="EMBL" id="DS268708">
    <property type="protein sequence ID" value="EFO99074.1"/>
    <property type="molecule type" value="Genomic_DNA"/>
</dbReference>
<proteinExistence type="predicted"/>
<dbReference type="InParanoid" id="E3NIN1"/>
<name>E3NIN1_CAERE</name>
<keyword evidence="2" id="KW-1185">Reference proteome</keyword>
<dbReference type="InterPro" id="IPR009667">
    <property type="entry name" value="DUF1258"/>
</dbReference>
<dbReference type="HOGENOM" id="CLU_354603_0_0_1"/>
<accession>E3NIN1</accession>
<evidence type="ECO:0000313" key="1">
    <source>
        <dbReference type="EMBL" id="EFO99074.1"/>
    </source>
</evidence>
<sequence length="792" mass="89793">MSTKRVRLTTRGLLLRIEKRIKLDTGCNEVDKDSELGLIDQENVSERCLKELSENVFSDTDEKFEQEEEHLDSLERRDYAWRMLSNQDLNRLYFLLTTTQSKSATNRYFNCEGLESEKYMKTILYDTSSISTITICARCGEDVICVNSKCLCGADSVTSEINFCNLEDRLLSMIEIYGKKMLKSHNDIISGRTSSSPMACGLLRDQLLKEYNEGMTKIHFITGFDGIKLHNRGKLKCWVHTMVPLDLEDKDRASPRATILTALYFSSSDPSFKVHDRITKWIQSLFSNGLVWNRKSLIFHLQTGVHDDQARRKLYNLRGHSSKGSCPYCLNQQTLCKINDNNAVLRQSIQNVPDDMEDGLTVRGYNTFFHSIAPMYECPIDLFHTFHEGAFEKIINEVYCNSKHDCSRLCEISSDANPCLPSRFRQLSGRIREITGSERSLVLAKVFYNQLKLVFQLFESTVVASSLISFPGVPSAIVFAIHVLYRLNIDPASVTDRRLSAKVEAVCKAIAPLIVQFAPNLINGSKLHVSGKLINNTKFMIPFQQIIYHLSESVKRYGSLAPVSTQGHEHLYHTLQRTLCTEITNGIGKCLLRNVAAVQELQSEFIRRTDENPGILYDCTHAQKLADYYGMSPRDVAVYPSVPPDDLYELVEDDDDFLNTQYINGVRYSSLTKGKTDDTNVMFRKTNSVGYGKILGFLRNRNGCDIRVIIKPYKLSEIHLRRMATNLMNASITREQTQSLIDVFCDPVFGAVVSGHADIIVITTREIIGHAILMTISNTSLVLPFSTRILSS</sequence>
<dbReference type="Proteomes" id="UP000008281">
    <property type="component" value="Unassembled WGS sequence"/>
</dbReference>
<protein>
    <submittedName>
        <fullName evidence="1">Uncharacterized protein</fullName>
    </submittedName>
</protein>
<dbReference type="eggNOG" id="ENOG502RT9Z">
    <property type="taxonomic scope" value="Eukaryota"/>
</dbReference>
<reference evidence="1" key="1">
    <citation type="submission" date="2007-07" db="EMBL/GenBank/DDBJ databases">
        <title>PCAP assembly of the Caenorhabditis remanei genome.</title>
        <authorList>
            <consortium name="The Caenorhabditis remanei Sequencing Consortium"/>
            <person name="Wilson R.K."/>
        </authorList>
    </citation>
    <scope>NUCLEOTIDE SEQUENCE [LARGE SCALE GENOMIC DNA]</scope>
    <source>
        <strain evidence="1">PB4641</strain>
    </source>
</reference>
<organism evidence="2">
    <name type="scientific">Caenorhabditis remanei</name>
    <name type="common">Caenorhabditis vulgaris</name>
    <dbReference type="NCBI Taxonomy" id="31234"/>
    <lineage>
        <taxon>Eukaryota</taxon>
        <taxon>Metazoa</taxon>
        <taxon>Ecdysozoa</taxon>
        <taxon>Nematoda</taxon>
        <taxon>Chromadorea</taxon>
        <taxon>Rhabditida</taxon>
        <taxon>Rhabditina</taxon>
        <taxon>Rhabditomorpha</taxon>
        <taxon>Rhabditoidea</taxon>
        <taxon>Rhabditidae</taxon>
        <taxon>Peloderinae</taxon>
        <taxon>Caenorhabditis</taxon>
    </lineage>
</organism>
<dbReference type="Pfam" id="PF06869">
    <property type="entry name" value="DUF1258"/>
    <property type="match status" value="1"/>
</dbReference>
<dbReference type="OrthoDB" id="5906692at2759"/>